<evidence type="ECO:0000313" key="10">
    <source>
        <dbReference type="Proteomes" id="UP000076420"/>
    </source>
</evidence>
<organism evidence="9 10">
    <name type="scientific">Biomphalaria glabrata</name>
    <name type="common">Bloodfluke planorb</name>
    <name type="synonym">Freshwater snail</name>
    <dbReference type="NCBI Taxonomy" id="6526"/>
    <lineage>
        <taxon>Eukaryota</taxon>
        <taxon>Metazoa</taxon>
        <taxon>Spiralia</taxon>
        <taxon>Lophotrochozoa</taxon>
        <taxon>Mollusca</taxon>
        <taxon>Gastropoda</taxon>
        <taxon>Heterobranchia</taxon>
        <taxon>Euthyneura</taxon>
        <taxon>Panpulmonata</taxon>
        <taxon>Hygrophila</taxon>
        <taxon>Lymnaeoidea</taxon>
        <taxon>Planorbidae</taxon>
        <taxon>Biomphalaria</taxon>
    </lineage>
</organism>
<dbReference type="VEuPathDB" id="VectorBase:BGLAX_028494"/>
<evidence type="ECO:0000256" key="2">
    <source>
        <dbReference type="ARBA" id="ARBA00010904"/>
    </source>
</evidence>
<protein>
    <recommendedName>
        <fullName evidence="7">MICOS complex subunit</fullName>
    </recommendedName>
</protein>
<dbReference type="Pfam" id="PF09769">
    <property type="entry name" value="ApoO"/>
    <property type="match status" value="1"/>
</dbReference>
<keyword evidence="4" id="KW-1133">Transmembrane helix</keyword>
<feature type="region of interest" description="Disordered" evidence="8">
    <location>
        <begin position="195"/>
        <end position="221"/>
    </location>
</feature>
<evidence type="ECO:0000256" key="5">
    <source>
        <dbReference type="ARBA" id="ARBA00023128"/>
    </source>
</evidence>
<keyword evidence="7" id="KW-0999">Mitochondrion inner membrane</keyword>
<keyword evidence="5 7" id="KW-0496">Mitochondrion</keyword>
<dbReference type="InterPro" id="IPR019166">
    <property type="entry name" value="MIC26/MIC27"/>
</dbReference>
<evidence type="ECO:0000256" key="6">
    <source>
        <dbReference type="ARBA" id="ARBA00023136"/>
    </source>
</evidence>
<dbReference type="OrthoDB" id="5973346at2759"/>
<dbReference type="KEGG" id="bgt:106069399"/>
<comment type="similarity">
    <text evidence="2">Belongs to the apolipoprotein O/MICOS complex subunit Mic27 family.</text>
</comment>
<keyword evidence="3" id="KW-0812">Transmembrane</keyword>
<dbReference type="InterPro" id="IPR033182">
    <property type="entry name" value="MIC26/MIC27_animal"/>
</dbReference>
<comment type="subcellular location">
    <subcellularLocation>
        <location evidence="7">Mitochondrion inner membrane</location>
    </subcellularLocation>
    <subcellularLocation>
        <location evidence="1">Mitochondrion membrane</location>
    </subcellularLocation>
</comment>
<gene>
    <name evidence="9" type="primary">106069399</name>
</gene>
<comment type="subunit">
    <text evidence="7">Component of the mitochondrial contact site and cristae organizing system (MICOS) complex.</text>
</comment>
<sequence length="221" mass="24657">MRSQHLVASSTPEKRLYKIHELPLYPVNNKDSFKEEPFPRNVVEAYISSMRKSVVDFFSQYEESFKTFQAKTQTSIDHSKATLDYIQNNPGELPRVIFIAVAGMGGVVLGYRGGVVKKLTYGTIAGLSCASLCYPKKSVELANQFSDTIQKLWKESGVKSSLSEIWPQTQQGQDAKVQLPQKKLKFMATEVSYTPPAAGQLQGDLGQSNPEDKDMYSTRSS</sequence>
<dbReference type="EnsemblMetazoa" id="BGLB028807-RA">
    <property type="protein sequence ID" value="BGLB028807-PA"/>
    <property type="gene ID" value="BGLB028807"/>
</dbReference>
<dbReference type="GO" id="GO:0042407">
    <property type="term" value="P:cristae formation"/>
    <property type="evidence" value="ECO:0007669"/>
    <property type="project" value="InterPro"/>
</dbReference>
<evidence type="ECO:0000313" key="9">
    <source>
        <dbReference type="EnsemblMetazoa" id="BGLB028807-PA"/>
    </source>
</evidence>
<dbReference type="AlphaFoldDB" id="A0A2C9L9Z8"/>
<dbReference type="VEuPathDB" id="VectorBase:BGLB028807"/>
<evidence type="ECO:0000256" key="1">
    <source>
        <dbReference type="ARBA" id="ARBA00004325"/>
    </source>
</evidence>
<evidence type="ECO:0000256" key="3">
    <source>
        <dbReference type="ARBA" id="ARBA00022692"/>
    </source>
</evidence>
<name>A0A2C9L9Z8_BIOGL</name>
<keyword evidence="6" id="KW-0472">Membrane</keyword>
<accession>A0A2C9L9Z8</accession>
<dbReference type="Proteomes" id="UP000076420">
    <property type="component" value="Unassembled WGS sequence"/>
</dbReference>
<evidence type="ECO:0000256" key="7">
    <source>
        <dbReference type="RuleBase" id="RU363021"/>
    </source>
</evidence>
<feature type="compositionally biased region" description="Basic and acidic residues" evidence="8">
    <location>
        <begin position="210"/>
        <end position="221"/>
    </location>
</feature>
<reference evidence="9" key="1">
    <citation type="submission" date="2020-05" db="UniProtKB">
        <authorList>
            <consortium name="EnsemblMetazoa"/>
        </authorList>
    </citation>
    <scope>IDENTIFICATION</scope>
    <source>
        <strain evidence="9">BB02</strain>
    </source>
</reference>
<dbReference type="STRING" id="6526.A0A2C9L9Z8"/>
<dbReference type="PANTHER" id="PTHR14564">
    <property type="entry name" value="MICOS COMPLEX SUBUNIT MIC26 / MIC27 FAMILY MEMBER"/>
    <property type="match status" value="1"/>
</dbReference>
<dbReference type="GO" id="GO:0061617">
    <property type="term" value="C:MICOS complex"/>
    <property type="evidence" value="ECO:0007669"/>
    <property type="project" value="UniProtKB-UniRule"/>
</dbReference>
<proteinExistence type="inferred from homology"/>
<evidence type="ECO:0000256" key="8">
    <source>
        <dbReference type="SAM" id="MobiDB-lite"/>
    </source>
</evidence>
<evidence type="ECO:0000256" key="4">
    <source>
        <dbReference type="ARBA" id="ARBA00022989"/>
    </source>
</evidence>
<comment type="function">
    <text evidence="7">Component of the MICOS complex, a large protein complex of the mitochondrial inner membrane that plays crucial roles in the maintenance of crista junctions, inner membrane architecture, and formation of contact sites to the outer membrane.</text>
</comment>